<reference evidence="2 3" key="1">
    <citation type="submission" date="2018-10" db="EMBL/GenBank/DDBJ databases">
        <title>Isolation of pseudouridimycin from Streptomyces albus DSM 40763.</title>
        <authorList>
            <person name="Rosenqvist P."/>
            <person name="Metsae-Ketelae M."/>
            <person name="Virta P."/>
        </authorList>
    </citation>
    <scope>NUCLEOTIDE SEQUENCE [LARGE SCALE GENOMIC DNA]</scope>
    <source>
        <strain evidence="2 3">DSM 40763</strain>
    </source>
</reference>
<accession>A0A8H1L9D2</accession>
<dbReference type="AlphaFoldDB" id="A0A8H1L9D2"/>
<organism evidence="2 3">
    <name type="scientific">Streptomyces albus</name>
    <dbReference type="NCBI Taxonomy" id="1888"/>
    <lineage>
        <taxon>Bacteria</taxon>
        <taxon>Bacillati</taxon>
        <taxon>Actinomycetota</taxon>
        <taxon>Actinomycetes</taxon>
        <taxon>Kitasatosporales</taxon>
        <taxon>Streptomycetaceae</taxon>
        <taxon>Streptomyces</taxon>
    </lineage>
</organism>
<comment type="caution">
    <text evidence="2">The sequence shown here is derived from an EMBL/GenBank/DDBJ whole genome shotgun (WGS) entry which is preliminary data.</text>
</comment>
<proteinExistence type="predicted"/>
<evidence type="ECO:0000256" key="1">
    <source>
        <dbReference type="SAM" id="MobiDB-lite"/>
    </source>
</evidence>
<dbReference type="EMBL" id="RCIY01000065">
    <property type="protein sequence ID" value="TGG81345.1"/>
    <property type="molecule type" value="Genomic_DNA"/>
</dbReference>
<protein>
    <submittedName>
        <fullName evidence="2">Uncharacterized protein</fullName>
    </submittedName>
</protein>
<name>A0A8H1L9D2_9ACTN</name>
<dbReference type="Proteomes" id="UP000298111">
    <property type="component" value="Unassembled WGS sequence"/>
</dbReference>
<sequence>MVRTPAADRPPTVVGKQAVARPSAAARTSAAARHGAEHLAAVLTQAVTAHVPLPVAHCAPVRAGSTAPAHMKP</sequence>
<feature type="region of interest" description="Disordered" evidence="1">
    <location>
        <begin position="1"/>
        <end position="21"/>
    </location>
</feature>
<gene>
    <name evidence="2" type="ORF">D8771_18010</name>
</gene>
<evidence type="ECO:0000313" key="3">
    <source>
        <dbReference type="Proteomes" id="UP000298111"/>
    </source>
</evidence>
<evidence type="ECO:0000313" key="2">
    <source>
        <dbReference type="EMBL" id="TGG81345.1"/>
    </source>
</evidence>